<evidence type="ECO:0000313" key="1">
    <source>
        <dbReference type="EMBL" id="SLM47823.1"/>
    </source>
</evidence>
<accession>A0A1W1I4S7</accession>
<evidence type="ECO:0000313" key="2">
    <source>
        <dbReference type="Proteomes" id="UP000192042"/>
    </source>
</evidence>
<dbReference type="RefSeq" id="WP_155969975.1">
    <property type="nucleotide sequence ID" value="NZ_LT828648.1"/>
</dbReference>
<proteinExistence type="predicted"/>
<sequence>MSHLIVYLIGMTWICLSLACSSTRHVPQPIVDLGDGSVPIESAIVSQDLQTCRTEVHQAAPVSMQPRWLPPLGTSANGVVLGTADTPHAVWLSHEDYRQAIEHCLTDRGYRVRGWQ</sequence>
<organism evidence="1 2">
    <name type="scientific">Nitrospira japonica</name>
    <dbReference type="NCBI Taxonomy" id="1325564"/>
    <lineage>
        <taxon>Bacteria</taxon>
        <taxon>Pseudomonadati</taxon>
        <taxon>Nitrospirota</taxon>
        <taxon>Nitrospiria</taxon>
        <taxon>Nitrospirales</taxon>
        <taxon>Nitrospiraceae</taxon>
        <taxon>Nitrospira</taxon>
    </lineage>
</organism>
<protein>
    <submittedName>
        <fullName evidence="1">Uncharacterized protein</fullName>
    </submittedName>
</protein>
<dbReference type="AlphaFoldDB" id="A0A1W1I4S7"/>
<name>A0A1W1I4S7_9BACT</name>
<keyword evidence="2" id="KW-1185">Reference proteome</keyword>
<dbReference type="Proteomes" id="UP000192042">
    <property type="component" value="Chromosome I"/>
</dbReference>
<dbReference type="KEGG" id="nja:NSJP_1651"/>
<reference evidence="1 2" key="1">
    <citation type="submission" date="2017-03" db="EMBL/GenBank/DDBJ databases">
        <authorList>
            <person name="Afonso C.L."/>
            <person name="Miller P.J."/>
            <person name="Scott M.A."/>
            <person name="Spackman E."/>
            <person name="Goraichik I."/>
            <person name="Dimitrov K.M."/>
            <person name="Suarez D.L."/>
            <person name="Swayne D.E."/>
        </authorList>
    </citation>
    <scope>NUCLEOTIDE SEQUENCE [LARGE SCALE GENOMIC DNA]</scope>
    <source>
        <strain evidence="1">Genome sequencing of Nitrospira japonica strain NJ11</strain>
    </source>
</reference>
<dbReference type="EMBL" id="LT828648">
    <property type="protein sequence ID" value="SLM47823.1"/>
    <property type="molecule type" value="Genomic_DNA"/>
</dbReference>
<gene>
    <name evidence="1" type="ORF">NSJP_1651</name>
</gene>